<feature type="region of interest" description="Disordered" evidence="6">
    <location>
        <begin position="1"/>
        <end position="58"/>
    </location>
</feature>
<dbReference type="InterPro" id="IPR023052">
    <property type="entry name" value="Cell_div_SepF"/>
</dbReference>
<evidence type="ECO:0000313" key="7">
    <source>
        <dbReference type="EMBL" id="RSU03707.1"/>
    </source>
</evidence>
<accession>A0A430A9D9</accession>
<comment type="similarity">
    <text evidence="5">Belongs to the SepF family.</text>
</comment>
<dbReference type="AlphaFoldDB" id="A0A430A9D9"/>
<protein>
    <recommendedName>
        <fullName evidence="5">Cell division protein SepF</fullName>
    </recommendedName>
</protein>
<feature type="compositionally biased region" description="Polar residues" evidence="6">
    <location>
        <begin position="40"/>
        <end position="54"/>
    </location>
</feature>
<evidence type="ECO:0000256" key="6">
    <source>
        <dbReference type="SAM" id="MobiDB-lite"/>
    </source>
</evidence>
<dbReference type="Gene3D" id="3.30.110.150">
    <property type="entry name" value="SepF-like protein"/>
    <property type="match status" value="1"/>
</dbReference>
<evidence type="ECO:0000256" key="5">
    <source>
        <dbReference type="HAMAP-Rule" id="MF_01197"/>
    </source>
</evidence>
<comment type="subcellular location">
    <subcellularLocation>
        <location evidence="5">Cytoplasm</location>
    </subcellularLocation>
    <text evidence="5">Localizes to the division site, in a FtsZ-dependent manner.</text>
</comment>
<dbReference type="GO" id="GO:0043093">
    <property type="term" value="P:FtsZ-dependent cytokinesis"/>
    <property type="evidence" value="ECO:0007669"/>
    <property type="project" value="UniProtKB-UniRule"/>
</dbReference>
<dbReference type="Proteomes" id="UP000287101">
    <property type="component" value="Unassembled WGS sequence"/>
</dbReference>
<gene>
    <name evidence="5" type="primary">sepF</name>
    <name evidence="7" type="ORF">CBF31_05605</name>
</gene>
<comment type="caution">
    <text evidence="7">The sequence shown here is derived from an EMBL/GenBank/DDBJ whole genome shotgun (WGS) entry which is preliminary data.</text>
</comment>
<keyword evidence="3 5" id="KW-0131">Cell cycle</keyword>
<comment type="subunit">
    <text evidence="5">Homodimer. Interacts with FtsZ.</text>
</comment>
<evidence type="ECO:0000256" key="4">
    <source>
        <dbReference type="ARBA" id="ARBA00044936"/>
    </source>
</evidence>
<dbReference type="Pfam" id="PF04472">
    <property type="entry name" value="SepF"/>
    <property type="match status" value="1"/>
</dbReference>
<dbReference type="GO" id="GO:0000917">
    <property type="term" value="P:division septum assembly"/>
    <property type="evidence" value="ECO:0007669"/>
    <property type="project" value="UniProtKB-KW"/>
</dbReference>
<dbReference type="EMBL" id="NGJY01000002">
    <property type="protein sequence ID" value="RSU03707.1"/>
    <property type="molecule type" value="Genomic_DNA"/>
</dbReference>
<keyword evidence="5" id="KW-0963">Cytoplasm</keyword>
<dbReference type="HAMAP" id="MF_01197">
    <property type="entry name" value="SepF"/>
    <property type="match status" value="1"/>
</dbReference>
<evidence type="ECO:0000256" key="3">
    <source>
        <dbReference type="ARBA" id="ARBA00023306"/>
    </source>
</evidence>
<dbReference type="PANTHER" id="PTHR35798">
    <property type="entry name" value="CELL DIVISION PROTEIN SEPF"/>
    <property type="match status" value="1"/>
</dbReference>
<dbReference type="InterPro" id="IPR007561">
    <property type="entry name" value="Cell_div_SepF/SepF-rel"/>
</dbReference>
<evidence type="ECO:0000256" key="2">
    <source>
        <dbReference type="ARBA" id="ARBA00023210"/>
    </source>
</evidence>
<keyword evidence="1 5" id="KW-0132">Cell division</keyword>
<dbReference type="InterPro" id="IPR038594">
    <property type="entry name" value="SepF-like_sf"/>
</dbReference>
<dbReference type="OrthoDB" id="9815206at2"/>
<sequence length="181" mass="20201">MSRISQAAKGKQKNTKPVKTAPVYQDDVLRENVRLPQEGVQAQATQETPVQPTRSARVEETYENVRVDSVKSERPAMAKKTQSEASGDNIVKKVSILEPRTYTESKTIAQCIFRNEIAIVNFHLVDESQARRIVDFLTGAVFALDGDIQRLGGEIFICTPPNTEIDSATAKSLLETQFKEY</sequence>
<reference evidence="7 8" key="1">
    <citation type="submission" date="2017-05" db="EMBL/GenBank/DDBJ databases">
        <title>Vagococcus spp. assemblies.</title>
        <authorList>
            <person name="Gulvik C.A."/>
        </authorList>
    </citation>
    <scope>NUCLEOTIDE SEQUENCE [LARGE SCALE GENOMIC DNA]</scope>
    <source>
        <strain evidence="7 8">CCUG 41755</strain>
    </source>
</reference>
<dbReference type="GO" id="GO:0005737">
    <property type="term" value="C:cytoplasm"/>
    <property type="evidence" value="ECO:0007669"/>
    <property type="project" value="UniProtKB-SubCell"/>
</dbReference>
<name>A0A430A9D9_9ENTE</name>
<dbReference type="PANTHER" id="PTHR35798:SF1">
    <property type="entry name" value="CELL DIVISION PROTEIN SEPF"/>
    <property type="match status" value="1"/>
</dbReference>
<keyword evidence="2 5" id="KW-0717">Septation</keyword>
<comment type="function">
    <text evidence="4 5">Cell division protein that is part of the divisome complex and is recruited early to the Z-ring. Probably stimulates Z-ring formation, perhaps through the cross-linking of FtsZ protofilaments. Its function overlaps with FtsA.</text>
</comment>
<proteinExistence type="inferred from homology"/>
<keyword evidence="8" id="KW-1185">Reference proteome</keyword>
<evidence type="ECO:0000313" key="8">
    <source>
        <dbReference type="Proteomes" id="UP000287101"/>
    </source>
</evidence>
<organism evidence="7 8">
    <name type="scientific">Vagococcus fessus</name>
    <dbReference type="NCBI Taxonomy" id="120370"/>
    <lineage>
        <taxon>Bacteria</taxon>
        <taxon>Bacillati</taxon>
        <taxon>Bacillota</taxon>
        <taxon>Bacilli</taxon>
        <taxon>Lactobacillales</taxon>
        <taxon>Enterococcaceae</taxon>
        <taxon>Vagococcus</taxon>
    </lineage>
</organism>
<evidence type="ECO:0000256" key="1">
    <source>
        <dbReference type="ARBA" id="ARBA00022618"/>
    </source>
</evidence>